<evidence type="ECO:0000256" key="4">
    <source>
        <dbReference type="ARBA" id="ARBA00022827"/>
    </source>
</evidence>
<gene>
    <name evidence="9" type="ORF">SCODWIG_00179</name>
</gene>
<feature type="transmembrane region" description="Helical" evidence="7">
    <location>
        <begin position="7"/>
        <end position="26"/>
    </location>
</feature>
<feature type="binding site" evidence="6">
    <location>
        <position position="326"/>
    </location>
    <ligand>
        <name>D-dopa</name>
        <dbReference type="ChEBI" id="CHEBI:149689"/>
    </ligand>
</feature>
<feature type="domain" description="FAD dependent oxidoreductase" evidence="8">
    <location>
        <begin position="9"/>
        <end position="365"/>
    </location>
</feature>
<comment type="similarity">
    <text evidence="2">Belongs to the DAMOX/DASOX family.</text>
</comment>
<keyword evidence="4 6" id="KW-0274">FAD</keyword>
<proteinExistence type="inferred from homology"/>
<dbReference type="GO" id="GO:0003884">
    <property type="term" value="F:D-amino-acid oxidase activity"/>
    <property type="evidence" value="ECO:0007669"/>
    <property type="project" value="InterPro"/>
</dbReference>
<dbReference type="SUPFAM" id="SSF51971">
    <property type="entry name" value="Nucleotide-binding domain"/>
    <property type="match status" value="1"/>
</dbReference>
<evidence type="ECO:0000259" key="8">
    <source>
        <dbReference type="Pfam" id="PF01266"/>
    </source>
</evidence>
<keyword evidence="10" id="KW-1185">Reference proteome</keyword>
<keyword evidence="7" id="KW-0472">Membrane</keyword>
<keyword evidence="5" id="KW-0560">Oxidoreductase</keyword>
<evidence type="ECO:0000256" key="1">
    <source>
        <dbReference type="ARBA" id="ARBA00001974"/>
    </source>
</evidence>
<keyword evidence="7" id="KW-1133">Transmembrane helix</keyword>
<feature type="binding site" evidence="6">
    <location>
        <begin position="54"/>
        <end position="55"/>
    </location>
    <ligand>
        <name>FAD</name>
        <dbReference type="ChEBI" id="CHEBI:57692"/>
    </ligand>
</feature>
<comment type="cofactor">
    <cofactor evidence="1 6">
        <name>FAD</name>
        <dbReference type="ChEBI" id="CHEBI:57692"/>
    </cofactor>
</comment>
<evidence type="ECO:0000256" key="5">
    <source>
        <dbReference type="ARBA" id="ARBA00023002"/>
    </source>
</evidence>
<dbReference type="InterPro" id="IPR023209">
    <property type="entry name" value="DAO"/>
</dbReference>
<dbReference type="PANTHER" id="PTHR11530:SF26">
    <property type="entry name" value="FAD DEPENDENT OXIDOREDUCTASE SUPERFAMILY (AFU_ORTHOLOGUE AFUA_5G13940)"/>
    <property type="match status" value="1"/>
</dbReference>
<name>A0A376B155_9ASCO</name>
<dbReference type="GO" id="GO:0005737">
    <property type="term" value="C:cytoplasm"/>
    <property type="evidence" value="ECO:0007669"/>
    <property type="project" value="TreeGrafter"/>
</dbReference>
<evidence type="ECO:0000313" key="9">
    <source>
        <dbReference type="EMBL" id="SSD58418.1"/>
    </source>
</evidence>
<organism evidence="9 10">
    <name type="scientific">Saccharomycodes ludwigii</name>
    <dbReference type="NCBI Taxonomy" id="36035"/>
    <lineage>
        <taxon>Eukaryota</taxon>
        <taxon>Fungi</taxon>
        <taxon>Dikarya</taxon>
        <taxon>Ascomycota</taxon>
        <taxon>Saccharomycotina</taxon>
        <taxon>Saccharomycetes</taxon>
        <taxon>Saccharomycodales</taxon>
        <taxon>Saccharomycodaceae</taxon>
        <taxon>Saccharomycodes</taxon>
    </lineage>
</organism>
<dbReference type="AlphaFoldDB" id="A0A376B155"/>
<dbReference type="OrthoDB" id="2015447at2759"/>
<dbReference type="EMBL" id="UFAJ01000012">
    <property type="protein sequence ID" value="SSD58418.1"/>
    <property type="molecule type" value="Genomic_DNA"/>
</dbReference>
<dbReference type="GO" id="GO:0019478">
    <property type="term" value="P:D-amino acid catabolic process"/>
    <property type="evidence" value="ECO:0007669"/>
    <property type="project" value="TreeGrafter"/>
</dbReference>
<reference evidence="10" key="1">
    <citation type="submission" date="2018-06" db="EMBL/GenBank/DDBJ databases">
        <authorList>
            <person name="Guldener U."/>
        </authorList>
    </citation>
    <scope>NUCLEOTIDE SEQUENCE [LARGE SCALE GENOMIC DNA]</scope>
    <source>
        <strain evidence="10">UTAD17</strain>
    </source>
</reference>
<evidence type="ECO:0000256" key="2">
    <source>
        <dbReference type="ARBA" id="ARBA00006730"/>
    </source>
</evidence>
<dbReference type="Gene3D" id="3.40.50.720">
    <property type="entry name" value="NAD(P)-binding Rossmann-like Domain"/>
    <property type="match status" value="1"/>
</dbReference>
<dbReference type="SUPFAM" id="SSF54373">
    <property type="entry name" value="FAD-linked reductases, C-terminal domain"/>
    <property type="match status" value="1"/>
</dbReference>
<evidence type="ECO:0000256" key="3">
    <source>
        <dbReference type="ARBA" id="ARBA00022630"/>
    </source>
</evidence>
<evidence type="ECO:0000256" key="6">
    <source>
        <dbReference type="PIRSR" id="PIRSR000189-1"/>
    </source>
</evidence>
<dbReference type="VEuPathDB" id="FungiDB:SCODWIG_00179"/>
<evidence type="ECO:0000256" key="7">
    <source>
        <dbReference type="SAM" id="Phobius"/>
    </source>
</evidence>
<feature type="binding site" evidence="6">
    <location>
        <position position="209"/>
    </location>
    <ligand>
        <name>FAD</name>
        <dbReference type="ChEBI" id="CHEBI:57692"/>
    </ligand>
</feature>
<evidence type="ECO:0000313" key="10">
    <source>
        <dbReference type="Proteomes" id="UP000262825"/>
    </source>
</evidence>
<dbReference type="PANTHER" id="PTHR11530">
    <property type="entry name" value="D-AMINO ACID OXIDASE"/>
    <property type="match status" value="1"/>
</dbReference>
<dbReference type="Gene3D" id="3.30.9.10">
    <property type="entry name" value="D-Amino Acid Oxidase, subunit A, domain 2"/>
    <property type="match status" value="1"/>
</dbReference>
<dbReference type="InterPro" id="IPR006076">
    <property type="entry name" value="FAD-dep_OxRdtase"/>
</dbReference>
<dbReference type="GO" id="GO:0071949">
    <property type="term" value="F:FAD binding"/>
    <property type="evidence" value="ECO:0007669"/>
    <property type="project" value="InterPro"/>
</dbReference>
<keyword evidence="3" id="KW-0285">Flavoprotein</keyword>
<keyword evidence="7" id="KW-0812">Transmembrane</keyword>
<accession>A0A376B155</accession>
<dbReference type="Proteomes" id="UP000262825">
    <property type="component" value="Unassembled WGS sequence"/>
</dbReference>
<dbReference type="Pfam" id="PF01266">
    <property type="entry name" value="DAO"/>
    <property type="match status" value="1"/>
</dbReference>
<sequence>MHSNEKINIVIAGSGVIGLSVCYQLLLSAAKNLPLKITIIAKHFPHDPLSHEYTSPWAGAHFRPFPHKPETFGSDKRESLYTRGTLKFFHELIDKQNRKDSTIEFMKGIDYLESPTKEYINSSAGYNSKTLAKFKPIKGSCLPKNATLGYEYETWCLNAPKYLLFLVKEINRLSSELNIPIVWERKALTKLSDIKALYVTNVDLIFNCTGLGLQWNGGIDVNCYKIRGQTLLISVPKDRKIPYDDCTITYQAKDGKWTFVIKRPNNDDPMDRQFILGGTKQPCDCQTIPRAQDSEELLARGKILYPELFDPSSGKANIKNVNVGFRPARIGGSRVDLEYFNKIGVINVYGFGGMGYEASIGAAQHALCLYNQFLRQNKL</sequence>
<protein>
    <recommendedName>
        <fullName evidence="8">FAD dependent oxidoreductase domain-containing protein</fullName>
    </recommendedName>
</protein>
<dbReference type="PIRSF" id="PIRSF000189">
    <property type="entry name" value="D-aa_oxidase"/>
    <property type="match status" value="1"/>
</dbReference>
<feature type="binding site" evidence="6">
    <location>
        <position position="353"/>
    </location>
    <ligand>
        <name>D-dopa</name>
        <dbReference type="ChEBI" id="CHEBI:149689"/>
    </ligand>
</feature>